<gene>
    <name evidence="4" type="ORF">BC748_1629</name>
</gene>
<reference evidence="4 5" key="1">
    <citation type="submission" date="2019-03" db="EMBL/GenBank/DDBJ databases">
        <title>Genomic Encyclopedia of Archaeal and Bacterial Type Strains, Phase II (KMG-II): from individual species to whole genera.</title>
        <authorList>
            <person name="Goeker M."/>
        </authorList>
    </citation>
    <scope>NUCLEOTIDE SEQUENCE [LARGE SCALE GENOMIC DNA]</scope>
    <source>
        <strain evidence="4 5">DSM 25687</strain>
    </source>
</reference>
<evidence type="ECO:0000256" key="1">
    <source>
        <dbReference type="ARBA" id="ARBA00022729"/>
    </source>
</evidence>
<dbReference type="Proteomes" id="UP000295260">
    <property type="component" value="Unassembled WGS sequence"/>
</dbReference>
<keyword evidence="5" id="KW-1185">Reference proteome</keyword>
<comment type="caution">
    <text evidence="4">The sequence shown here is derived from an EMBL/GenBank/DDBJ whole genome shotgun (WGS) entry which is preliminary data.</text>
</comment>
<dbReference type="SUPFAM" id="SSF63829">
    <property type="entry name" value="Calcium-dependent phosphotriesterase"/>
    <property type="match status" value="1"/>
</dbReference>
<dbReference type="SUPFAM" id="SSF75011">
    <property type="entry name" value="3-carboxy-cis,cis-mucoante lactonizing enzyme"/>
    <property type="match status" value="1"/>
</dbReference>
<dbReference type="RefSeq" id="WP_133532915.1">
    <property type="nucleotide sequence ID" value="NZ_SNXR01000013.1"/>
</dbReference>
<dbReference type="Gene3D" id="2.130.10.10">
    <property type="entry name" value="YVTN repeat-like/Quinoprotein amine dehydrogenase"/>
    <property type="match status" value="1"/>
</dbReference>
<feature type="signal peptide" evidence="2">
    <location>
        <begin position="1"/>
        <end position="18"/>
    </location>
</feature>
<evidence type="ECO:0000259" key="3">
    <source>
        <dbReference type="Pfam" id="PF18962"/>
    </source>
</evidence>
<keyword evidence="1 2" id="KW-0732">Signal</keyword>
<dbReference type="NCBIfam" id="TIGR04183">
    <property type="entry name" value="Por_Secre_tail"/>
    <property type="match status" value="1"/>
</dbReference>
<feature type="chain" id="PRO_5020869295" evidence="2">
    <location>
        <begin position="19"/>
        <end position="412"/>
    </location>
</feature>
<feature type="domain" description="Secretion system C-terminal sorting" evidence="3">
    <location>
        <begin position="343"/>
        <end position="410"/>
    </location>
</feature>
<dbReference type="InterPro" id="IPR015943">
    <property type="entry name" value="WD40/YVTN_repeat-like_dom_sf"/>
</dbReference>
<protein>
    <submittedName>
        <fullName evidence="4">Putative secreted protein (Por secretion system target)</fullName>
    </submittedName>
</protein>
<evidence type="ECO:0000313" key="5">
    <source>
        <dbReference type="Proteomes" id="UP000295260"/>
    </source>
</evidence>
<dbReference type="Pfam" id="PF18962">
    <property type="entry name" value="Por_Secre_tail"/>
    <property type="match status" value="1"/>
</dbReference>
<dbReference type="EMBL" id="SNXR01000013">
    <property type="protein sequence ID" value="TDP59380.1"/>
    <property type="molecule type" value="Genomic_DNA"/>
</dbReference>
<evidence type="ECO:0000256" key="2">
    <source>
        <dbReference type="SAM" id="SignalP"/>
    </source>
</evidence>
<dbReference type="InterPro" id="IPR026444">
    <property type="entry name" value="Secre_tail"/>
</dbReference>
<proteinExistence type="predicted"/>
<accession>A0A4R6QB05</accession>
<dbReference type="AlphaFoldDB" id="A0A4R6QB05"/>
<sequence>MKRILFLLLIGSNSITFAQLQVQTLNLTVNDLVYDSVTNKIYASIPSANGANGNSIGVINPVTKTLENTVFIGSEPSVLAISDNGQYVYAGFTGTSTIRRFDVANQTAGLQFSLGSDPFFGSFYAQDIEVMPGSPNTIAVSRRRPNVSPTHGGVAIYDDSVMRPTTTPDHTGSNVFEFTSATTLVGYNTESTEYGLRRLSVNAGGVSNSSVNAGVLTGFGLDFVYKNNTLYATNGTVVDMSSAPFVSGQFSNVSGPVVYDDYYNRVCYASYDWNGNITFKRFNPTTFLLFDSLSITQAFGNVKNIITCGNGCYAFNTTDNKVVIINDSTLGLSDNDSRSKLSLYPNPTSDFLNIKSDIALKEVNISDLNGRVLNNVNFTEDRIYLGDLSSGIYLVMITDIQGNRTTEKIIKK</sequence>
<evidence type="ECO:0000313" key="4">
    <source>
        <dbReference type="EMBL" id="TDP59380.1"/>
    </source>
</evidence>
<organism evidence="4 5">
    <name type="scientific">Flavobacterium dankookense</name>
    <dbReference type="NCBI Taxonomy" id="706186"/>
    <lineage>
        <taxon>Bacteria</taxon>
        <taxon>Pseudomonadati</taxon>
        <taxon>Bacteroidota</taxon>
        <taxon>Flavobacteriia</taxon>
        <taxon>Flavobacteriales</taxon>
        <taxon>Flavobacteriaceae</taxon>
        <taxon>Flavobacterium</taxon>
    </lineage>
</organism>
<name>A0A4R6QB05_9FLAO</name>
<dbReference type="OrthoDB" id="1041092at2"/>